<sequence length="184" mass="21865">MELNDWFEKGMSPDTYIESMNKHKENLLHVYDHFQLPEDEEVFRQIKDRNLRAIILTEDWCGDAMMNVPVLLRLAEAADIDIRMLLRDENLELMDQYLTNGTSRSIPIFIFIDENGNEAAVWGPRAKEVQQFVDNAKDALPEKDAEGYEQKFKEMLFFMTKTFRDNQDFWLDTYKSIKQELKRI</sequence>
<evidence type="ECO:0000313" key="1">
    <source>
        <dbReference type="EMBL" id="MFC2947135.1"/>
    </source>
</evidence>
<name>A0ABV7A2Q5_9BACI</name>
<dbReference type="InterPro" id="IPR036249">
    <property type="entry name" value="Thioredoxin-like_sf"/>
</dbReference>
<proteinExistence type="predicted"/>
<keyword evidence="2" id="KW-1185">Reference proteome</keyword>
<dbReference type="SUPFAM" id="SSF52833">
    <property type="entry name" value="Thioredoxin-like"/>
    <property type="match status" value="1"/>
</dbReference>
<dbReference type="RefSeq" id="WP_390302165.1">
    <property type="nucleotide sequence ID" value="NZ_JBHRRZ010000003.1"/>
</dbReference>
<dbReference type="Gene3D" id="3.40.30.10">
    <property type="entry name" value="Glutaredoxin"/>
    <property type="match status" value="1"/>
</dbReference>
<dbReference type="EMBL" id="JBHRRZ010000003">
    <property type="protein sequence ID" value="MFC2947135.1"/>
    <property type="molecule type" value="Genomic_DNA"/>
</dbReference>
<comment type="caution">
    <text evidence="1">The sequence shown here is derived from an EMBL/GenBank/DDBJ whole genome shotgun (WGS) entry which is preliminary data.</text>
</comment>
<dbReference type="Proteomes" id="UP001595387">
    <property type="component" value="Unassembled WGS sequence"/>
</dbReference>
<gene>
    <name evidence="1" type="ORF">ACFODW_01985</name>
</gene>
<reference evidence="2" key="1">
    <citation type="journal article" date="2019" name="Int. J. Syst. Evol. Microbiol.">
        <title>The Global Catalogue of Microorganisms (GCM) 10K type strain sequencing project: providing services to taxonomists for standard genome sequencing and annotation.</title>
        <authorList>
            <consortium name="The Broad Institute Genomics Platform"/>
            <consortium name="The Broad Institute Genome Sequencing Center for Infectious Disease"/>
            <person name="Wu L."/>
            <person name="Ma J."/>
        </authorList>
    </citation>
    <scope>NUCLEOTIDE SEQUENCE [LARGE SCALE GENOMIC DNA]</scope>
    <source>
        <strain evidence="2">KCTC 13193</strain>
    </source>
</reference>
<organism evidence="1 2">
    <name type="scientific">Virgibacillus sediminis</name>
    <dbReference type="NCBI Taxonomy" id="202260"/>
    <lineage>
        <taxon>Bacteria</taxon>
        <taxon>Bacillati</taxon>
        <taxon>Bacillota</taxon>
        <taxon>Bacilli</taxon>
        <taxon>Bacillales</taxon>
        <taxon>Bacillaceae</taxon>
        <taxon>Virgibacillus</taxon>
    </lineage>
</organism>
<protein>
    <submittedName>
        <fullName evidence="1">Thioredoxin family protein</fullName>
    </submittedName>
</protein>
<evidence type="ECO:0000313" key="2">
    <source>
        <dbReference type="Proteomes" id="UP001595387"/>
    </source>
</evidence>
<dbReference type="Pfam" id="PF14595">
    <property type="entry name" value="Thioredoxin_9"/>
    <property type="match status" value="1"/>
</dbReference>
<accession>A0ABV7A2Q5</accession>